<reference evidence="2" key="1">
    <citation type="submission" date="2024-06" db="EMBL/GenBank/DDBJ databases">
        <title>Streptomyces sp. strain HUAS MG91 genome sequences.</title>
        <authorList>
            <person name="Mo P."/>
        </authorList>
    </citation>
    <scope>NUCLEOTIDE SEQUENCE</scope>
    <source>
        <strain evidence="2">HUAS MG91</strain>
    </source>
</reference>
<evidence type="ECO:0000256" key="1">
    <source>
        <dbReference type="SAM" id="Phobius"/>
    </source>
</evidence>
<dbReference type="KEGG" id="stac:ABII15_23365"/>
<feature type="transmembrane region" description="Helical" evidence="1">
    <location>
        <begin position="20"/>
        <end position="37"/>
    </location>
</feature>
<gene>
    <name evidence="2" type="ORF">ABII15_23365</name>
</gene>
<evidence type="ECO:0000313" key="2">
    <source>
        <dbReference type="EMBL" id="XCJ72719.1"/>
    </source>
</evidence>
<feature type="transmembrane region" description="Helical" evidence="1">
    <location>
        <begin position="49"/>
        <end position="71"/>
    </location>
</feature>
<proteinExistence type="predicted"/>
<dbReference type="AlphaFoldDB" id="A0AAU8IY53"/>
<sequence length="82" mass="8671">MSRSGSDRWRSPVRHEFRPGRLVAGVVLVVTAVVYFGDAGGAWVTPWFVAIPLVVGGLCLAGAVGTVAHGVRRRRAQGSARS</sequence>
<evidence type="ECO:0008006" key="3">
    <source>
        <dbReference type="Google" id="ProtNLM"/>
    </source>
</evidence>
<keyword evidence="1" id="KW-0472">Membrane</keyword>
<keyword evidence="1" id="KW-0812">Transmembrane</keyword>
<keyword evidence="1" id="KW-1133">Transmembrane helix</keyword>
<dbReference type="EMBL" id="CP159534">
    <property type="protein sequence ID" value="XCJ72719.1"/>
    <property type="molecule type" value="Genomic_DNA"/>
</dbReference>
<organism evidence="2">
    <name type="scientific">Streptomyces tabacisoli</name>
    <dbReference type="NCBI Taxonomy" id="3156398"/>
    <lineage>
        <taxon>Bacteria</taxon>
        <taxon>Bacillati</taxon>
        <taxon>Actinomycetota</taxon>
        <taxon>Actinomycetes</taxon>
        <taxon>Kitasatosporales</taxon>
        <taxon>Streptomycetaceae</taxon>
        <taxon>Streptomyces</taxon>
    </lineage>
</organism>
<accession>A0AAU8IY53</accession>
<name>A0AAU8IY53_9ACTN</name>
<protein>
    <recommendedName>
        <fullName evidence="3">Integral membrane protein</fullName>
    </recommendedName>
</protein>